<protein>
    <submittedName>
        <fullName evidence="3">Uncharacterized protein</fullName>
    </submittedName>
</protein>
<dbReference type="OrthoDB" id="3246001at2759"/>
<evidence type="ECO:0000313" key="4">
    <source>
        <dbReference type="Proteomes" id="UP000054279"/>
    </source>
</evidence>
<dbReference type="HOGENOM" id="CLU_592064_0_0_1"/>
<gene>
    <name evidence="3" type="ORF">M422DRAFT_48702</name>
</gene>
<keyword evidence="2" id="KW-0812">Transmembrane</keyword>
<dbReference type="AlphaFoldDB" id="A0A0C9VS36"/>
<keyword evidence="2" id="KW-0472">Membrane</keyword>
<feature type="transmembrane region" description="Helical" evidence="2">
    <location>
        <begin position="298"/>
        <end position="315"/>
    </location>
</feature>
<keyword evidence="4" id="KW-1185">Reference proteome</keyword>
<feature type="transmembrane region" description="Helical" evidence="2">
    <location>
        <begin position="327"/>
        <end position="351"/>
    </location>
</feature>
<evidence type="ECO:0000256" key="2">
    <source>
        <dbReference type="SAM" id="Phobius"/>
    </source>
</evidence>
<sequence>MSTSAAPVAGPSNGANAWQAGPHSRRATQSRRRNRGSPSERSALSGDVERVSTPPVPVIETSDNPLLGFGILEKLQTFLPTGTWVLYSAFQAWVLTLRTSSASPRLVCSTRERVAVIVALVVASIVAFVSSFIKSFVYDSTGTRVLYPPPNLFNAENFITDPVTNIRFPCKTANQRYCYPFANESNELVYNTKGGLRIFVFKHGVAVHVNRPLWIVRVWRGWFGQDFEDKIPVAPHLNTFRMQPLGPKHISLPPGRNQHVVLEFDDLITVVPKLQPRWRHRILGAEGSKAYMDLRLRVWEHAFVSLLAFFALALFSPEINDCLYPKVPPYVTTLIQTILLVSVSFIAAMFLRDDGISLGQSPPRHVPIIPASMDGTSRRQADEVPIHLRSLIEGVIWIEPFRGNQDVVVPKPEDEEKEEIHNAGFISDDGTGDHHDIDAYTKPEEHSFEKGSYRERVYRLYN</sequence>
<feature type="compositionally biased region" description="Basic residues" evidence="1">
    <location>
        <begin position="23"/>
        <end position="35"/>
    </location>
</feature>
<evidence type="ECO:0000313" key="3">
    <source>
        <dbReference type="EMBL" id="KIJ41215.1"/>
    </source>
</evidence>
<dbReference type="EMBL" id="KN837138">
    <property type="protein sequence ID" value="KIJ41215.1"/>
    <property type="molecule type" value="Genomic_DNA"/>
</dbReference>
<accession>A0A0C9VS36</accession>
<organism evidence="3 4">
    <name type="scientific">Sphaerobolus stellatus (strain SS14)</name>
    <dbReference type="NCBI Taxonomy" id="990650"/>
    <lineage>
        <taxon>Eukaryota</taxon>
        <taxon>Fungi</taxon>
        <taxon>Dikarya</taxon>
        <taxon>Basidiomycota</taxon>
        <taxon>Agaricomycotina</taxon>
        <taxon>Agaricomycetes</taxon>
        <taxon>Phallomycetidae</taxon>
        <taxon>Geastrales</taxon>
        <taxon>Sphaerobolaceae</taxon>
        <taxon>Sphaerobolus</taxon>
    </lineage>
</organism>
<feature type="transmembrane region" description="Helical" evidence="2">
    <location>
        <begin position="114"/>
        <end position="137"/>
    </location>
</feature>
<proteinExistence type="predicted"/>
<feature type="region of interest" description="Disordered" evidence="1">
    <location>
        <begin position="1"/>
        <end position="57"/>
    </location>
</feature>
<dbReference type="Proteomes" id="UP000054279">
    <property type="component" value="Unassembled WGS sequence"/>
</dbReference>
<reference evidence="3 4" key="1">
    <citation type="submission" date="2014-06" db="EMBL/GenBank/DDBJ databases">
        <title>Evolutionary Origins and Diversification of the Mycorrhizal Mutualists.</title>
        <authorList>
            <consortium name="DOE Joint Genome Institute"/>
            <consortium name="Mycorrhizal Genomics Consortium"/>
            <person name="Kohler A."/>
            <person name="Kuo A."/>
            <person name="Nagy L.G."/>
            <person name="Floudas D."/>
            <person name="Copeland A."/>
            <person name="Barry K.W."/>
            <person name="Cichocki N."/>
            <person name="Veneault-Fourrey C."/>
            <person name="LaButti K."/>
            <person name="Lindquist E.A."/>
            <person name="Lipzen A."/>
            <person name="Lundell T."/>
            <person name="Morin E."/>
            <person name="Murat C."/>
            <person name="Riley R."/>
            <person name="Ohm R."/>
            <person name="Sun H."/>
            <person name="Tunlid A."/>
            <person name="Henrissat B."/>
            <person name="Grigoriev I.V."/>
            <person name="Hibbett D.S."/>
            <person name="Martin F."/>
        </authorList>
    </citation>
    <scope>NUCLEOTIDE SEQUENCE [LARGE SCALE GENOMIC DNA]</scope>
    <source>
        <strain evidence="3 4">SS14</strain>
    </source>
</reference>
<evidence type="ECO:0000256" key="1">
    <source>
        <dbReference type="SAM" id="MobiDB-lite"/>
    </source>
</evidence>
<keyword evidence="2" id="KW-1133">Transmembrane helix</keyword>
<name>A0A0C9VS36_SPHS4</name>